<dbReference type="GO" id="GO:0003677">
    <property type="term" value="F:DNA binding"/>
    <property type="evidence" value="ECO:0007669"/>
    <property type="project" value="UniProtKB-KW"/>
</dbReference>
<dbReference type="Gene3D" id="1.20.120.530">
    <property type="entry name" value="GntR ligand-binding domain-like"/>
    <property type="match status" value="1"/>
</dbReference>
<evidence type="ECO:0000259" key="4">
    <source>
        <dbReference type="PROSITE" id="PS50949"/>
    </source>
</evidence>
<gene>
    <name evidence="5" type="ORF">GCM10011491_03230</name>
</gene>
<dbReference type="PROSITE" id="PS50949">
    <property type="entry name" value="HTH_GNTR"/>
    <property type="match status" value="1"/>
</dbReference>
<feature type="domain" description="HTH gntR-type" evidence="4">
    <location>
        <begin position="20"/>
        <end position="88"/>
    </location>
</feature>
<organism evidence="5 6">
    <name type="scientific">Brucella endophytica</name>
    <dbReference type="NCBI Taxonomy" id="1963359"/>
    <lineage>
        <taxon>Bacteria</taxon>
        <taxon>Pseudomonadati</taxon>
        <taxon>Pseudomonadota</taxon>
        <taxon>Alphaproteobacteria</taxon>
        <taxon>Hyphomicrobiales</taxon>
        <taxon>Brucellaceae</taxon>
        <taxon>Brucella/Ochrobactrum group</taxon>
        <taxon>Brucella</taxon>
    </lineage>
</organism>
<dbReference type="Pfam" id="PF00392">
    <property type="entry name" value="GntR"/>
    <property type="match status" value="1"/>
</dbReference>
<accession>A0A916WA23</accession>
<dbReference type="SUPFAM" id="SSF48008">
    <property type="entry name" value="GntR ligand-binding domain-like"/>
    <property type="match status" value="1"/>
</dbReference>
<dbReference type="SUPFAM" id="SSF46785">
    <property type="entry name" value="Winged helix' DNA-binding domain"/>
    <property type="match status" value="1"/>
</dbReference>
<dbReference type="GO" id="GO:0003700">
    <property type="term" value="F:DNA-binding transcription factor activity"/>
    <property type="evidence" value="ECO:0007669"/>
    <property type="project" value="InterPro"/>
</dbReference>
<dbReference type="InterPro" id="IPR036388">
    <property type="entry name" value="WH-like_DNA-bd_sf"/>
</dbReference>
<sequence>MTIDRTKLGQYDFSTAAPSRTHHAHVMHDLGLSIVKGLYAENSILPGDAELLERFGVSRTVLREALKTLAAKGLIQPKAKIGTRVRERSQWNLFDPDILIWHFEAGVDLKFMESLAEMRLSLEPEAAALAAQRRTDQQLTDLYRWADRMGDRNDTAQDFVYSDLQFHLTIAEASGNPFMRSLSALIEVALVTAFTLSSPIPDTERHVASARKHRAIADAIAAKDPDAARAAMRLVIFEGAERVAAAEKGKNEVPRVRTL</sequence>
<dbReference type="InterPro" id="IPR036390">
    <property type="entry name" value="WH_DNA-bd_sf"/>
</dbReference>
<dbReference type="PANTHER" id="PTHR43537">
    <property type="entry name" value="TRANSCRIPTIONAL REGULATOR, GNTR FAMILY"/>
    <property type="match status" value="1"/>
</dbReference>
<dbReference type="CDD" id="cd07377">
    <property type="entry name" value="WHTH_GntR"/>
    <property type="match status" value="1"/>
</dbReference>
<protein>
    <submittedName>
        <fullName evidence="5">GntR family transcriptional regulator</fullName>
    </submittedName>
</protein>
<dbReference type="SMART" id="SM00895">
    <property type="entry name" value="FCD"/>
    <property type="match status" value="1"/>
</dbReference>
<reference evidence="5" key="1">
    <citation type="journal article" date="2014" name="Int. J. Syst. Evol. Microbiol.">
        <title>Complete genome sequence of Corynebacterium casei LMG S-19264T (=DSM 44701T), isolated from a smear-ripened cheese.</title>
        <authorList>
            <consortium name="US DOE Joint Genome Institute (JGI-PGF)"/>
            <person name="Walter F."/>
            <person name="Albersmeier A."/>
            <person name="Kalinowski J."/>
            <person name="Ruckert C."/>
        </authorList>
    </citation>
    <scope>NUCLEOTIDE SEQUENCE</scope>
    <source>
        <strain evidence="5">CGMCC 1.15082</strain>
    </source>
</reference>
<dbReference type="Pfam" id="PF07729">
    <property type="entry name" value="FCD"/>
    <property type="match status" value="1"/>
</dbReference>
<dbReference type="PRINTS" id="PR00035">
    <property type="entry name" value="HTHGNTR"/>
</dbReference>
<dbReference type="InterPro" id="IPR000524">
    <property type="entry name" value="Tscrpt_reg_HTH_GntR"/>
</dbReference>
<keyword evidence="2" id="KW-0238">DNA-binding</keyword>
<dbReference type="PANTHER" id="PTHR43537:SF44">
    <property type="entry name" value="GNTR FAMILY REGULATORY PROTEIN"/>
    <property type="match status" value="1"/>
</dbReference>
<dbReference type="Proteomes" id="UP000646478">
    <property type="component" value="Unassembled WGS sequence"/>
</dbReference>
<dbReference type="EMBL" id="BMHH01000001">
    <property type="protein sequence ID" value="GGA79350.1"/>
    <property type="molecule type" value="Genomic_DNA"/>
</dbReference>
<keyword evidence="6" id="KW-1185">Reference proteome</keyword>
<keyword evidence="3" id="KW-0804">Transcription</keyword>
<dbReference type="Gene3D" id="1.10.10.10">
    <property type="entry name" value="Winged helix-like DNA-binding domain superfamily/Winged helix DNA-binding domain"/>
    <property type="match status" value="1"/>
</dbReference>
<name>A0A916WA23_9HYPH</name>
<dbReference type="InterPro" id="IPR008920">
    <property type="entry name" value="TF_FadR/GntR_C"/>
</dbReference>
<comment type="caution">
    <text evidence="5">The sequence shown here is derived from an EMBL/GenBank/DDBJ whole genome shotgun (WGS) entry which is preliminary data.</text>
</comment>
<evidence type="ECO:0000256" key="1">
    <source>
        <dbReference type="ARBA" id="ARBA00023015"/>
    </source>
</evidence>
<evidence type="ECO:0000256" key="2">
    <source>
        <dbReference type="ARBA" id="ARBA00023125"/>
    </source>
</evidence>
<evidence type="ECO:0000313" key="5">
    <source>
        <dbReference type="EMBL" id="GGA79350.1"/>
    </source>
</evidence>
<dbReference type="InterPro" id="IPR011711">
    <property type="entry name" value="GntR_C"/>
</dbReference>
<evidence type="ECO:0000256" key="3">
    <source>
        <dbReference type="ARBA" id="ARBA00023163"/>
    </source>
</evidence>
<keyword evidence="1" id="KW-0805">Transcription regulation</keyword>
<reference evidence="5" key="2">
    <citation type="submission" date="2020-09" db="EMBL/GenBank/DDBJ databases">
        <authorList>
            <person name="Sun Q."/>
            <person name="Zhou Y."/>
        </authorList>
    </citation>
    <scope>NUCLEOTIDE SEQUENCE</scope>
    <source>
        <strain evidence="5">CGMCC 1.15082</strain>
    </source>
</reference>
<proteinExistence type="predicted"/>
<dbReference type="SMART" id="SM00345">
    <property type="entry name" value="HTH_GNTR"/>
    <property type="match status" value="1"/>
</dbReference>
<evidence type="ECO:0000313" key="6">
    <source>
        <dbReference type="Proteomes" id="UP000646478"/>
    </source>
</evidence>
<dbReference type="AlphaFoldDB" id="A0A916WA23"/>